<dbReference type="AlphaFoldDB" id="A0A1R4F5M3"/>
<dbReference type="EMBL" id="FUHU01000016">
    <property type="protein sequence ID" value="SJM51123.1"/>
    <property type="molecule type" value="Genomic_DNA"/>
</dbReference>
<name>A0A1R4F5M3_9MICO</name>
<accession>A0A1R4F5M3</accession>
<dbReference type="GeneID" id="303172103"/>
<sequence>MGYLLYDSHDYEFDDRTLAHAKVAITAKLRKQESFLLSWVMPPERGSGRISLWMTPSIPLGFRFSGSRAPALNETWVQVLHDMSNSTRGLVIVSEKEAEAHAASR</sequence>
<reference evidence="2 3" key="1">
    <citation type="submission" date="2017-02" db="EMBL/GenBank/DDBJ databases">
        <authorList>
            <person name="Peterson S.W."/>
        </authorList>
    </citation>
    <scope>NUCLEOTIDE SEQUENCE [LARGE SCALE GENOMIC DNA]</scope>
    <source>
        <strain evidence="2 3">LMG 22410</strain>
    </source>
</reference>
<dbReference type="Proteomes" id="UP000195787">
    <property type="component" value="Unassembled WGS sequence"/>
</dbReference>
<dbReference type="RefSeq" id="WP_086991003.1">
    <property type="nucleotide sequence ID" value="NZ_FUHU01000016.1"/>
</dbReference>
<feature type="domain" description="DUF7882" evidence="1">
    <location>
        <begin position="1"/>
        <end position="95"/>
    </location>
</feature>
<dbReference type="InterPro" id="IPR057204">
    <property type="entry name" value="DUF7882"/>
</dbReference>
<gene>
    <name evidence="2" type="ORF">CZ674_02655</name>
</gene>
<dbReference type="OrthoDB" id="5123855at2"/>
<organism evidence="2 3">
    <name type="scientific">Agrococcus casei LMG 22410</name>
    <dbReference type="NCBI Taxonomy" id="1255656"/>
    <lineage>
        <taxon>Bacteria</taxon>
        <taxon>Bacillati</taxon>
        <taxon>Actinomycetota</taxon>
        <taxon>Actinomycetes</taxon>
        <taxon>Micrococcales</taxon>
        <taxon>Microbacteriaceae</taxon>
        <taxon>Agrococcus</taxon>
    </lineage>
</organism>
<evidence type="ECO:0000259" key="1">
    <source>
        <dbReference type="Pfam" id="PF25355"/>
    </source>
</evidence>
<evidence type="ECO:0000313" key="2">
    <source>
        <dbReference type="EMBL" id="SJM51123.1"/>
    </source>
</evidence>
<dbReference type="Pfam" id="PF25355">
    <property type="entry name" value="DUF7882"/>
    <property type="match status" value="1"/>
</dbReference>
<keyword evidence="3" id="KW-1185">Reference proteome</keyword>
<proteinExistence type="predicted"/>
<protein>
    <recommendedName>
        <fullName evidence="1">DUF7882 domain-containing protein</fullName>
    </recommendedName>
</protein>
<evidence type="ECO:0000313" key="3">
    <source>
        <dbReference type="Proteomes" id="UP000195787"/>
    </source>
</evidence>